<evidence type="ECO:0000313" key="1">
    <source>
        <dbReference type="EMBL" id="USQ98129.1"/>
    </source>
</evidence>
<dbReference type="Proteomes" id="UP001057520">
    <property type="component" value="Chromosome"/>
</dbReference>
<protein>
    <submittedName>
        <fullName evidence="1">Uncharacterized protein</fullName>
    </submittedName>
</protein>
<reference evidence="1 2" key="1">
    <citation type="submission" date="2022-04" db="EMBL/GenBank/DDBJ databases">
        <title>Genome sequence of soybean root-associated Caulobacter segnis RL271.</title>
        <authorList>
            <person name="Longley R."/>
            <person name="Bonito G."/>
            <person name="Trigodet F."/>
            <person name="Crosson S."/>
            <person name="Fiebig A."/>
        </authorList>
    </citation>
    <scope>NUCLEOTIDE SEQUENCE [LARGE SCALE GENOMIC DNA]</scope>
    <source>
        <strain evidence="1 2">RL271</strain>
    </source>
</reference>
<dbReference type="EMBL" id="CP096040">
    <property type="protein sequence ID" value="USQ98129.1"/>
    <property type="molecule type" value="Genomic_DNA"/>
</dbReference>
<sequence>MTGEEIHMTQEAVALVEANARLLIDQAREAKLAAARFEAALALVVGVVANDPELQGSVALQRIAGQIRLCADMPDLAAETIGCAEERVCPNILRAAAEVLGDLEAAKSAAAADGGPVTLH</sequence>
<organism evidence="1 2">
    <name type="scientific">Caulobacter segnis</name>
    <dbReference type="NCBI Taxonomy" id="88688"/>
    <lineage>
        <taxon>Bacteria</taxon>
        <taxon>Pseudomonadati</taxon>
        <taxon>Pseudomonadota</taxon>
        <taxon>Alphaproteobacteria</taxon>
        <taxon>Caulobacterales</taxon>
        <taxon>Caulobacteraceae</taxon>
        <taxon>Caulobacter</taxon>
    </lineage>
</organism>
<accession>A0ABY5A120</accession>
<keyword evidence="2" id="KW-1185">Reference proteome</keyword>
<name>A0ABY5A120_9CAUL</name>
<proteinExistence type="predicted"/>
<gene>
    <name evidence="1" type="ORF">MZV50_11540</name>
</gene>
<evidence type="ECO:0000313" key="2">
    <source>
        <dbReference type="Proteomes" id="UP001057520"/>
    </source>
</evidence>